<dbReference type="EMBL" id="JAYXNZ010000002">
    <property type="protein sequence ID" value="MEC7053603.1"/>
    <property type="molecule type" value="Genomic_DNA"/>
</dbReference>
<organism evidence="1 2">
    <name type="scientific">Streptomyces violaceochromogenes</name>
    <dbReference type="NCBI Taxonomy" id="67377"/>
    <lineage>
        <taxon>Bacteria</taxon>
        <taxon>Bacillati</taxon>
        <taxon>Actinomycetota</taxon>
        <taxon>Actinomycetes</taxon>
        <taxon>Kitasatosporales</taxon>
        <taxon>Streptomycetaceae</taxon>
        <taxon>Streptomyces</taxon>
    </lineage>
</organism>
<evidence type="ECO:0000313" key="2">
    <source>
        <dbReference type="Proteomes" id="UP001353952"/>
    </source>
</evidence>
<dbReference type="Proteomes" id="UP001353952">
    <property type="component" value="Unassembled WGS sequence"/>
</dbReference>
<reference evidence="1 2" key="1">
    <citation type="submission" date="2024-01" db="EMBL/GenBank/DDBJ databases">
        <title>Genome analysis.</title>
        <authorList>
            <person name="Zhang K."/>
        </authorList>
    </citation>
    <scope>NUCLEOTIDE SEQUENCE [LARGE SCALE GENOMIC DNA]</scope>
    <source>
        <strain evidence="1 2">CGMCC 4.1753</strain>
    </source>
</reference>
<name>A0ABU6LWU4_9ACTN</name>
<comment type="caution">
    <text evidence="1">The sequence shown here is derived from an EMBL/GenBank/DDBJ whole genome shotgun (WGS) entry which is preliminary data.</text>
</comment>
<dbReference type="RefSeq" id="WP_191845681.1">
    <property type="nucleotide sequence ID" value="NZ_BMUO01000002.1"/>
</dbReference>
<accession>A0ABU6LWU4</accession>
<sequence length="92" mass="9950">MADDSKKSQGKERQVVVSVRFPAALLERIHAVAAVEGVTANTVIRDGMDTYVRDRVASPEFQEASQAYLARAKAQVATALGDSKRGSEHVHV</sequence>
<gene>
    <name evidence="1" type="ORF">RFN57_15080</name>
</gene>
<evidence type="ECO:0000313" key="1">
    <source>
        <dbReference type="EMBL" id="MEC7053603.1"/>
    </source>
</evidence>
<proteinExistence type="predicted"/>
<evidence type="ECO:0008006" key="3">
    <source>
        <dbReference type="Google" id="ProtNLM"/>
    </source>
</evidence>
<keyword evidence="2" id="KW-1185">Reference proteome</keyword>
<protein>
    <recommendedName>
        <fullName evidence="3">CopG family transcriptional regulator</fullName>
    </recommendedName>
</protein>